<evidence type="ECO:0000256" key="2">
    <source>
        <dbReference type="ARBA" id="ARBA00018768"/>
    </source>
</evidence>
<dbReference type="InterPro" id="IPR016181">
    <property type="entry name" value="Acyl_CoA_acyltransferase"/>
</dbReference>
<dbReference type="InterPro" id="IPR018311">
    <property type="entry name" value="Autoind_synth_CS"/>
</dbReference>
<keyword evidence="6 8" id="KW-0071">Autoinducer synthesis</keyword>
<keyword evidence="3 8" id="KW-0673">Quorum sensing</keyword>
<dbReference type="PANTHER" id="PTHR39322:SF1">
    <property type="entry name" value="ISOVALERYL-HOMOSERINE LACTONE SYNTHASE"/>
    <property type="match status" value="1"/>
</dbReference>
<dbReference type="InterPro" id="IPR001690">
    <property type="entry name" value="Autoind_synthase"/>
</dbReference>
<evidence type="ECO:0000256" key="3">
    <source>
        <dbReference type="ARBA" id="ARBA00022654"/>
    </source>
</evidence>
<dbReference type="Gene3D" id="3.40.630.30">
    <property type="match status" value="1"/>
</dbReference>
<dbReference type="EC" id="2.3.1.184" evidence="1 9"/>
<evidence type="ECO:0000256" key="5">
    <source>
        <dbReference type="ARBA" id="ARBA00022691"/>
    </source>
</evidence>
<dbReference type="STRING" id="265719.SAMN04488509_10818"/>
<evidence type="ECO:0000256" key="1">
    <source>
        <dbReference type="ARBA" id="ARBA00012340"/>
    </source>
</evidence>
<dbReference type="PROSITE" id="PS51187">
    <property type="entry name" value="AUTOINDUCER_SYNTH_2"/>
    <property type="match status" value="1"/>
</dbReference>
<keyword evidence="11" id="KW-1185">Reference proteome</keyword>
<keyword evidence="5 9" id="KW-0949">S-adenosyl-L-methionine</keyword>
<accession>A0A1G6XZF0</accession>
<sequence length="205" mass="21632">MIEISIARAGEGALSAGLLDSMFRLRAEVFHQRLGWDVRVEQGREHDWFDLVGPRYLVAHSLGSLPRALGCCRLLPSQGPNMLRDVFPELLDGAPAPAAPDVLEVSRFAVAENCTEAGIGFSAVPAAMVAAVLQDSAARGASAVVGVTSAAFERMLLGLGIELRRLGRARRIGRVVSLAFELPLTAGNLQAVSPYALSSGTARAA</sequence>
<dbReference type="AlphaFoldDB" id="A0A1G6XZF0"/>
<dbReference type="PRINTS" id="PR01549">
    <property type="entry name" value="AUTOINDCRSYN"/>
</dbReference>
<evidence type="ECO:0000313" key="10">
    <source>
        <dbReference type="EMBL" id="SDD82756.1"/>
    </source>
</evidence>
<protein>
    <recommendedName>
        <fullName evidence="2 9">Acyl-homoserine-lactone synthase</fullName>
        <ecNumber evidence="1 9">2.3.1.184</ecNumber>
    </recommendedName>
    <alternativeName>
        <fullName evidence="9">Autoinducer synthesis protein</fullName>
    </alternativeName>
</protein>
<name>A0A1G6XZF0_9GAMM</name>
<evidence type="ECO:0000256" key="8">
    <source>
        <dbReference type="PROSITE-ProRule" id="PRU00533"/>
    </source>
</evidence>
<dbReference type="PROSITE" id="PS00949">
    <property type="entry name" value="AUTOINDUCER_SYNTH_1"/>
    <property type="match status" value="1"/>
</dbReference>
<gene>
    <name evidence="10" type="ORF">SAMN04488509_10818</name>
</gene>
<evidence type="ECO:0000256" key="9">
    <source>
        <dbReference type="RuleBase" id="RU361135"/>
    </source>
</evidence>
<dbReference type="EMBL" id="FNAG01000008">
    <property type="protein sequence ID" value="SDD82756.1"/>
    <property type="molecule type" value="Genomic_DNA"/>
</dbReference>
<comment type="catalytic activity">
    <reaction evidence="7 9">
        <text>a fatty acyl-[ACP] + S-adenosyl-L-methionine = an N-acyl-L-homoserine lactone + S-methyl-5'-thioadenosine + holo-[ACP] + H(+)</text>
        <dbReference type="Rhea" id="RHEA:10096"/>
        <dbReference type="Rhea" id="RHEA-COMP:9685"/>
        <dbReference type="Rhea" id="RHEA-COMP:14125"/>
        <dbReference type="ChEBI" id="CHEBI:15378"/>
        <dbReference type="ChEBI" id="CHEBI:17509"/>
        <dbReference type="ChEBI" id="CHEBI:55474"/>
        <dbReference type="ChEBI" id="CHEBI:59789"/>
        <dbReference type="ChEBI" id="CHEBI:64479"/>
        <dbReference type="ChEBI" id="CHEBI:138651"/>
        <dbReference type="EC" id="2.3.1.184"/>
    </reaction>
</comment>
<reference evidence="10 11" key="1">
    <citation type="submission" date="2016-10" db="EMBL/GenBank/DDBJ databases">
        <authorList>
            <person name="de Groot N.N."/>
        </authorList>
    </citation>
    <scope>NUCLEOTIDE SEQUENCE [LARGE SCALE GENOMIC DNA]</scope>
    <source>
        <strain evidence="10 11">DSM 16957</strain>
    </source>
</reference>
<dbReference type="Pfam" id="PF00765">
    <property type="entry name" value="Autoind_synth"/>
    <property type="match status" value="1"/>
</dbReference>
<dbReference type="PANTHER" id="PTHR39322">
    <property type="entry name" value="ACYL-HOMOSERINE-LACTONE SYNTHASE"/>
    <property type="match status" value="1"/>
</dbReference>
<dbReference type="GO" id="GO:0061579">
    <property type="term" value="F:N-acyl homoserine lactone synthase activity"/>
    <property type="evidence" value="ECO:0007669"/>
    <property type="project" value="UniProtKB-UniRule"/>
</dbReference>
<evidence type="ECO:0000256" key="4">
    <source>
        <dbReference type="ARBA" id="ARBA00022679"/>
    </source>
</evidence>
<dbReference type="SUPFAM" id="SSF55729">
    <property type="entry name" value="Acyl-CoA N-acyltransferases (Nat)"/>
    <property type="match status" value="1"/>
</dbReference>
<organism evidence="10 11">
    <name type="scientific">Aquimonas voraii</name>
    <dbReference type="NCBI Taxonomy" id="265719"/>
    <lineage>
        <taxon>Bacteria</taxon>
        <taxon>Pseudomonadati</taxon>
        <taxon>Pseudomonadota</taxon>
        <taxon>Gammaproteobacteria</taxon>
        <taxon>Lysobacterales</taxon>
        <taxon>Lysobacteraceae</taxon>
        <taxon>Aquimonas</taxon>
    </lineage>
</organism>
<dbReference type="RefSeq" id="WP_176764181.1">
    <property type="nucleotide sequence ID" value="NZ_FNAG01000008.1"/>
</dbReference>
<proteinExistence type="inferred from homology"/>
<dbReference type="GO" id="GO:0009372">
    <property type="term" value="P:quorum sensing"/>
    <property type="evidence" value="ECO:0007669"/>
    <property type="project" value="UniProtKB-UniRule"/>
</dbReference>
<dbReference type="GO" id="GO:0007165">
    <property type="term" value="P:signal transduction"/>
    <property type="evidence" value="ECO:0007669"/>
    <property type="project" value="TreeGrafter"/>
</dbReference>
<dbReference type="Proteomes" id="UP000199603">
    <property type="component" value="Unassembled WGS sequence"/>
</dbReference>
<comment type="similarity">
    <text evidence="8 9">Belongs to the autoinducer synthase family.</text>
</comment>
<evidence type="ECO:0000256" key="6">
    <source>
        <dbReference type="ARBA" id="ARBA00022929"/>
    </source>
</evidence>
<keyword evidence="4 9" id="KW-0808">Transferase</keyword>
<evidence type="ECO:0000313" key="11">
    <source>
        <dbReference type="Proteomes" id="UP000199603"/>
    </source>
</evidence>
<evidence type="ECO:0000256" key="7">
    <source>
        <dbReference type="ARBA" id="ARBA00048576"/>
    </source>
</evidence>